<dbReference type="Proteomes" id="UP000322981">
    <property type="component" value="Unassembled WGS sequence"/>
</dbReference>
<comment type="caution">
    <text evidence="1">The sequence shown here is derived from an EMBL/GenBank/DDBJ whole genome shotgun (WGS) entry which is preliminary data.</text>
</comment>
<organism evidence="1 2">
    <name type="scientific">Thiohalocapsa marina</name>
    <dbReference type="NCBI Taxonomy" id="424902"/>
    <lineage>
        <taxon>Bacteria</taxon>
        <taxon>Pseudomonadati</taxon>
        <taxon>Pseudomonadota</taxon>
        <taxon>Gammaproteobacteria</taxon>
        <taxon>Chromatiales</taxon>
        <taxon>Chromatiaceae</taxon>
        <taxon>Thiohalocapsa</taxon>
    </lineage>
</organism>
<proteinExistence type="predicted"/>
<gene>
    <name evidence="1" type="ORF">F2Q65_07000</name>
</gene>
<reference evidence="1 2" key="1">
    <citation type="submission" date="2019-09" db="EMBL/GenBank/DDBJ databases">
        <title>Whole-genome sequence of the purple sulfur bacterium Thiohalocapsa marina DSM 19078.</title>
        <authorList>
            <person name="Kyndt J.A."/>
            <person name="Meyer T.E."/>
        </authorList>
    </citation>
    <scope>NUCLEOTIDE SEQUENCE [LARGE SCALE GENOMIC DNA]</scope>
    <source>
        <strain evidence="1 2">DSM 19078</strain>
    </source>
</reference>
<accession>A0A5M8FQ21</accession>
<sequence>MPLGARTVPIEVKSGYPRRSSMGLVAPAEHFGGLPDVVVGSGSVTIERFVSIAPEAWLQGG</sequence>
<dbReference type="EMBL" id="VWXX01000006">
    <property type="protein sequence ID" value="KAA6186100.1"/>
    <property type="molecule type" value="Genomic_DNA"/>
</dbReference>
<evidence type="ECO:0000313" key="2">
    <source>
        <dbReference type="Proteomes" id="UP000322981"/>
    </source>
</evidence>
<evidence type="ECO:0000313" key="1">
    <source>
        <dbReference type="EMBL" id="KAA6186100.1"/>
    </source>
</evidence>
<protein>
    <submittedName>
        <fullName evidence="1">Uncharacterized protein</fullName>
    </submittedName>
</protein>
<dbReference type="AlphaFoldDB" id="A0A5M8FQ21"/>
<name>A0A5M8FQ21_9GAMM</name>
<keyword evidence="2" id="KW-1185">Reference proteome</keyword>